<keyword evidence="2" id="KW-1185">Reference proteome</keyword>
<accession>A0ABT5AX36</accession>
<protein>
    <submittedName>
        <fullName evidence="1">Uncharacterized protein</fullName>
    </submittedName>
</protein>
<evidence type="ECO:0000313" key="2">
    <source>
        <dbReference type="Proteomes" id="UP001212499"/>
    </source>
</evidence>
<gene>
    <name evidence="1" type="ORF">PN457_16670</name>
</gene>
<reference evidence="1 2" key="1">
    <citation type="submission" date="2023-01" db="EMBL/GenBank/DDBJ databases">
        <title>Genomes from the Australian National Cyanobacteria Reference Collection.</title>
        <authorList>
            <person name="Willis A."/>
            <person name="Lee E.M.F."/>
        </authorList>
    </citation>
    <scope>NUCLEOTIDE SEQUENCE [LARGE SCALE GENOMIC DNA]</scope>
    <source>
        <strain evidence="1 2">CS-1033</strain>
    </source>
</reference>
<proteinExistence type="predicted"/>
<dbReference type="EMBL" id="JAQMUH010000187">
    <property type="protein sequence ID" value="MDB9541273.1"/>
    <property type="molecule type" value="Genomic_DNA"/>
</dbReference>
<name>A0ABT5AX36_9CYAN</name>
<comment type="caution">
    <text evidence="1">The sequence shown here is derived from an EMBL/GenBank/DDBJ whole genome shotgun (WGS) entry which is preliminary data.</text>
</comment>
<dbReference type="Proteomes" id="UP001212499">
    <property type="component" value="Unassembled WGS sequence"/>
</dbReference>
<sequence>MSSIWAAMTIGVKEYDMPVKLKNLEKLIAILKDGKWHSSDELAANVSFRFGHTIFEARRKGYLIEKKQVAHNQFEYRLLTE</sequence>
<organism evidence="1 2">
    <name type="scientific">Anabaenopsis arnoldii</name>
    <dbReference type="NCBI Taxonomy" id="2152938"/>
    <lineage>
        <taxon>Bacteria</taxon>
        <taxon>Bacillati</taxon>
        <taxon>Cyanobacteriota</taxon>
        <taxon>Cyanophyceae</taxon>
        <taxon>Nostocales</taxon>
        <taxon>Nodulariaceae</taxon>
        <taxon>Anabaenopsis</taxon>
    </lineage>
</organism>
<dbReference type="RefSeq" id="WP_271734669.1">
    <property type="nucleotide sequence ID" value="NZ_JANQDP010000195.1"/>
</dbReference>
<evidence type="ECO:0000313" key="1">
    <source>
        <dbReference type="EMBL" id="MDB9541273.1"/>
    </source>
</evidence>